<evidence type="ECO:0000313" key="2">
    <source>
        <dbReference type="EMBL" id="MFG3817742.1"/>
    </source>
</evidence>
<keyword evidence="2" id="KW-0378">Hydrolase</keyword>
<dbReference type="EMBL" id="JAZAQF010000052">
    <property type="protein sequence ID" value="MFG3817742.1"/>
    <property type="molecule type" value="Genomic_DNA"/>
</dbReference>
<dbReference type="SUPFAM" id="SSF56601">
    <property type="entry name" value="beta-lactamase/transpeptidase-like"/>
    <property type="match status" value="1"/>
</dbReference>
<gene>
    <name evidence="2" type="ORF">VPK24_08845</name>
</gene>
<dbReference type="InterPro" id="IPR012338">
    <property type="entry name" value="Beta-lactam/transpept-like"/>
</dbReference>
<dbReference type="InterPro" id="IPR000871">
    <property type="entry name" value="Beta-lactam_class-A"/>
</dbReference>
<dbReference type="PANTHER" id="PTHR35333">
    <property type="entry name" value="BETA-LACTAMASE"/>
    <property type="match status" value="1"/>
</dbReference>
<dbReference type="RefSeq" id="WP_393012283.1">
    <property type="nucleotide sequence ID" value="NZ_JAZAQF010000052.1"/>
</dbReference>
<reference evidence="3" key="1">
    <citation type="journal article" date="2024" name="Algal Res.">
        <title>Biochemical, toxicological and genomic investigation of a high-biomass producing Limnothrix strain isolated from Italian shallow drinking water reservoir.</title>
        <authorList>
            <person name="Simonazzi M."/>
            <person name="Shishido T.K."/>
            <person name="Delbaje E."/>
            <person name="Wahlsten M."/>
            <person name="Fewer D.P."/>
            <person name="Sivonen K."/>
            <person name="Pezzolesi L."/>
            <person name="Pistocchi R."/>
        </authorList>
    </citation>
    <scope>NUCLEOTIDE SEQUENCE [LARGE SCALE GENOMIC DNA]</scope>
    <source>
        <strain evidence="3">LRLZ20PSL1</strain>
    </source>
</reference>
<dbReference type="GO" id="GO:0016787">
    <property type="term" value="F:hydrolase activity"/>
    <property type="evidence" value="ECO:0007669"/>
    <property type="project" value="UniProtKB-KW"/>
</dbReference>
<name>A0ABW7CA61_9CYAN</name>
<proteinExistence type="predicted"/>
<feature type="domain" description="Beta-lactamase class A catalytic" evidence="1">
    <location>
        <begin position="149"/>
        <end position="285"/>
    </location>
</feature>
<organism evidence="2 3">
    <name type="scientific">Limnothrix redekei LRLZ20PSL1</name>
    <dbReference type="NCBI Taxonomy" id="3112953"/>
    <lineage>
        <taxon>Bacteria</taxon>
        <taxon>Bacillati</taxon>
        <taxon>Cyanobacteriota</taxon>
        <taxon>Cyanophyceae</taxon>
        <taxon>Pseudanabaenales</taxon>
        <taxon>Pseudanabaenaceae</taxon>
        <taxon>Limnothrix</taxon>
    </lineage>
</organism>
<dbReference type="Pfam" id="PF13354">
    <property type="entry name" value="Beta-lactamase2"/>
    <property type="match status" value="1"/>
</dbReference>
<keyword evidence="3" id="KW-1185">Reference proteome</keyword>
<accession>A0ABW7CA61</accession>
<dbReference type="InterPro" id="IPR045155">
    <property type="entry name" value="Beta-lactam_cat"/>
</dbReference>
<evidence type="ECO:0000259" key="1">
    <source>
        <dbReference type="Pfam" id="PF13354"/>
    </source>
</evidence>
<dbReference type="Proteomes" id="UP001604335">
    <property type="component" value="Unassembled WGS sequence"/>
</dbReference>
<evidence type="ECO:0000313" key="3">
    <source>
        <dbReference type="Proteomes" id="UP001604335"/>
    </source>
</evidence>
<dbReference type="PANTHER" id="PTHR35333:SF3">
    <property type="entry name" value="BETA-LACTAMASE-TYPE TRANSPEPTIDASE FOLD CONTAINING PROTEIN"/>
    <property type="match status" value="1"/>
</dbReference>
<comment type="caution">
    <text evidence="2">The sequence shown here is derived from an EMBL/GenBank/DDBJ whole genome shotgun (WGS) entry which is preliminary data.</text>
</comment>
<dbReference type="Gene3D" id="3.40.710.10">
    <property type="entry name" value="DD-peptidase/beta-lactamase superfamily"/>
    <property type="match status" value="1"/>
</dbReference>
<protein>
    <submittedName>
        <fullName evidence="2">Serine hydrolase</fullName>
    </submittedName>
</protein>
<sequence>MIFYQQDGELERLGKQLLDRLWIQYPLLARNQLALTWWVYDPPYMVNTGGALAPADFWAHPVRGFSYRGVERIYPASVVKLFYAVAVQEWLEKGMISPTEEVDRALHDAIVNSSNDATSYLVDVLSGTTSGPELPAGPFETWQQQRQIVNRYLQSFGWEEFQTINVCQKTWGDGPYGRERVFLAADYSNRNYLTTDAVARLLHAIAGGVAVSAARSQTLMNLLARSLDPATVASLDPDYNQVTGFLGEGLPPTTRLWSKAGWMSRVRWDCAYVEPVDGRPFGLVVAIDAPLGDRDRSILPQIAHGALEAVRSLGNPEPSR</sequence>